<reference evidence="2" key="1">
    <citation type="submission" date="2014-04" db="EMBL/GenBank/DDBJ databases">
        <title>Complete genome sequence of Escherichia coli phage ECBP5.</title>
        <authorList>
            <person name="Lee J.S."/>
            <person name="Jang H.B."/>
            <person name="Kim K.S."/>
            <person name="Kim T.H."/>
            <person name="Park S.B."/>
            <person name="Nho S.W."/>
            <person name="Yu J.E."/>
            <person name="Yu J.E."/>
            <person name="Im S.P."/>
            <person name="Kim S.W."/>
            <person name="Jung T.S."/>
        </authorList>
    </citation>
    <scope>NUCLEOTIDE SEQUENCE [LARGE SCALE GENOMIC DNA]</scope>
</reference>
<proteinExistence type="predicted"/>
<name>A0A0F6N5K6_9CAUD</name>
<keyword evidence="2" id="KW-1185">Reference proteome</keyword>
<dbReference type="EMBL" id="KJ749827">
    <property type="protein sequence ID" value="AID17671.1"/>
    <property type="molecule type" value="Genomic_DNA"/>
</dbReference>
<sequence>MKPFKDVEDGEVFVVDGGFELKRVSESSEYNAVFTDSTDIGVNIPFDETTYTVDEFSKLPKPEQEILFETSNSY</sequence>
<reference evidence="1 2" key="2">
    <citation type="journal article" date="2015" name="PLoS ONE">
        <title>Complete Genomic and Lysis-Cassette Characterization of the Novel Phage, KBNP1315, which Infects Avian Pathogenic Escherichia coli (APEC).</title>
        <authorList>
            <person name="Lee J.S."/>
            <person name="Jang H.B."/>
            <person name="Kim K.S."/>
            <person name="Kim T.H."/>
            <person name="Im S.P."/>
            <person name="Kim S.W."/>
            <person name="Lazarte J.M."/>
            <person name="Kim J.S."/>
            <person name="Jung T.S."/>
        </authorList>
    </citation>
    <scope>NUCLEOTIDE SEQUENCE [LARGE SCALE GENOMIC DNA]</scope>
</reference>
<accession>A0A0F6N5K6</accession>
<dbReference type="RefSeq" id="YP_009146388.1">
    <property type="nucleotide sequence ID" value="NC_027330.1"/>
</dbReference>
<organism evidence="1 2">
    <name type="scientific">Escherichia phage ECBP5</name>
    <dbReference type="NCBI Taxonomy" id="1498172"/>
    <lineage>
        <taxon>Viruses</taxon>
        <taxon>Duplodnaviria</taxon>
        <taxon>Heunggongvirae</taxon>
        <taxon>Uroviricota</taxon>
        <taxon>Caudoviricetes</taxon>
        <taxon>Autographivirales</taxon>
        <taxon>Gajwadongvirus</taxon>
        <taxon>Gajwadongvirus ECBP5</taxon>
    </lineage>
</organism>
<dbReference type="KEGG" id="vg:24620920"/>
<evidence type="ECO:0000313" key="2">
    <source>
        <dbReference type="Proteomes" id="UP000033808"/>
    </source>
</evidence>
<protein>
    <submittedName>
        <fullName evidence="1">Uncharacterized protein</fullName>
    </submittedName>
</protein>
<gene>
    <name evidence="1" type="ORF">ECBP5_0017</name>
</gene>
<evidence type="ECO:0000313" key="1">
    <source>
        <dbReference type="EMBL" id="AID17671.1"/>
    </source>
</evidence>
<dbReference type="Proteomes" id="UP000033808">
    <property type="component" value="Segment"/>
</dbReference>
<dbReference type="GeneID" id="24620920"/>